<evidence type="ECO:0000313" key="2">
    <source>
        <dbReference type="Proteomes" id="UP000186601"/>
    </source>
</evidence>
<reference evidence="1 2" key="1">
    <citation type="submission" date="2018-02" db="EMBL/GenBank/DDBJ databases">
        <title>Genome sequence of the basidiomycete white-rot fungus Phlebia centrifuga.</title>
        <authorList>
            <person name="Granchi Z."/>
            <person name="Peng M."/>
            <person name="de Vries R.P."/>
            <person name="Hilden K."/>
            <person name="Makela M.R."/>
            <person name="Grigoriev I."/>
            <person name="Riley R."/>
        </authorList>
    </citation>
    <scope>NUCLEOTIDE SEQUENCE [LARGE SCALE GENOMIC DNA]</scope>
    <source>
        <strain evidence="1 2">FBCC195</strain>
    </source>
</reference>
<name>A0A2R6NXS8_9APHY</name>
<proteinExistence type="predicted"/>
<dbReference type="AlphaFoldDB" id="A0A2R6NXS8"/>
<accession>A0A2R6NXS8</accession>
<evidence type="ECO:0000313" key="1">
    <source>
        <dbReference type="EMBL" id="PSR79504.1"/>
    </source>
</evidence>
<comment type="caution">
    <text evidence="1">The sequence shown here is derived from an EMBL/GenBank/DDBJ whole genome shotgun (WGS) entry which is preliminary data.</text>
</comment>
<organism evidence="1 2">
    <name type="scientific">Hermanssonia centrifuga</name>
    <dbReference type="NCBI Taxonomy" id="98765"/>
    <lineage>
        <taxon>Eukaryota</taxon>
        <taxon>Fungi</taxon>
        <taxon>Dikarya</taxon>
        <taxon>Basidiomycota</taxon>
        <taxon>Agaricomycotina</taxon>
        <taxon>Agaricomycetes</taxon>
        <taxon>Polyporales</taxon>
        <taxon>Meruliaceae</taxon>
        <taxon>Hermanssonia</taxon>
    </lineage>
</organism>
<keyword evidence="2" id="KW-1185">Reference proteome</keyword>
<gene>
    <name evidence="1" type="ORF">PHLCEN_2v7029</name>
</gene>
<protein>
    <submittedName>
        <fullName evidence="1">Uncharacterized protein</fullName>
    </submittedName>
</protein>
<dbReference type="Proteomes" id="UP000186601">
    <property type="component" value="Unassembled WGS sequence"/>
</dbReference>
<sequence length="49" mass="5405">MAKFLMASACIWEVLRRVGTVLAWKSSVTSSTWLWNNLPAGVNVGKEPV</sequence>
<dbReference type="EMBL" id="MLYV02000694">
    <property type="protein sequence ID" value="PSR79504.1"/>
    <property type="molecule type" value="Genomic_DNA"/>
</dbReference>